<evidence type="ECO:0000313" key="1">
    <source>
        <dbReference type="EMBL" id="SMA32653.1"/>
    </source>
</evidence>
<evidence type="ECO:0008006" key="3">
    <source>
        <dbReference type="Google" id="ProtNLM"/>
    </source>
</evidence>
<dbReference type="EMBL" id="FWPT01000001">
    <property type="protein sequence ID" value="SMA32653.1"/>
    <property type="molecule type" value="Genomic_DNA"/>
</dbReference>
<gene>
    <name evidence="1" type="ORF">EHSB41UT_00174</name>
</gene>
<dbReference type="AlphaFoldDB" id="A0A1X7AE75"/>
<accession>A0A1X7AE75</accession>
<evidence type="ECO:0000313" key="2">
    <source>
        <dbReference type="Proteomes" id="UP000196573"/>
    </source>
</evidence>
<dbReference type="OrthoDB" id="5828847at2"/>
<dbReference type="Pfam" id="PF10982">
    <property type="entry name" value="DUF2789"/>
    <property type="match status" value="1"/>
</dbReference>
<reference evidence="1 2" key="1">
    <citation type="submission" date="2017-03" db="EMBL/GenBank/DDBJ databases">
        <authorList>
            <person name="Afonso C.L."/>
            <person name="Miller P.J."/>
            <person name="Scott M.A."/>
            <person name="Spackman E."/>
            <person name="Goraichik I."/>
            <person name="Dimitrov K.M."/>
            <person name="Suarez D.L."/>
            <person name="Swayne D.E."/>
        </authorList>
    </citation>
    <scope>NUCLEOTIDE SEQUENCE [LARGE SCALE GENOMIC DNA]</scope>
    <source>
        <strain evidence="1">SB41UT1</strain>
    </source>
</reference>
<dbReference type="Proteomes" id="UP000196573">
    <property type="component" value="Unassembled WGS sequence"/>
</dbReference>
<dbReference type="RefSeq" id="WP_087105971.1">
    <property type="nucleotide sequence ID" value="NZ_CBCSCN010000012.1"/>
</dbReference>
<dbReference type="InterPro" id="IPR038086">
    <property type="entry name" value="DUF2789_sf"/>
</dbReference>
<dbReference type="Gene3D" id="1.10.10.1130">
    <property type="entry name" value="Uncharacterised protein PF10982, DUF2789"/>
    <property type="match status" value="1"/>
</dbReference>
<sequence>MHTSVHTLNELFSQLGLPSGDQDIHQFVKDHTLRPHTKLYKADFWTPSQSGFIKESWQDDSEWCQPIDYLDTLLRH</sequence>
<proteinExistence type="predicted"/>
<keyword evidence="2" id="KW-1185">Reference proteome</keyword>
<name>A0A1X7AE75_9GAMM</name>
<organism evidence="1 2">
    <name type="scientific">Parendozoicomonas haliclonae</name>
    <dbReference type="NCBI Taxonomy" id="1960125"/>
    <lineage>
        <taxon>Bacteria</taxon>
        <taxon>Pseudomonadati</taxon>
        <taxon>Pseudomonadota</taxon>
        <taxon>Gammaproteobacteria</taxon>
        <taxon>Oceanospirillales</taxon>
        <taxon>Endozoicomonadaceae</taxon>
        <taxon>Parendozoicomonas</taxon>
    </lineage>
</organism>
<protein>
    <recommendedName>
        <fullName evidence="3">DUF2789 domain-containing protein</fullName>
    </recommendedName>
</protein>
<dbReference type="InterPro" id="IPR021250">
    <property type="entry name" value="DUF2789"/>
</dbReference>